<reference evidence="1" key="1">
    <citation type="submission" date="2019-12" db="EMBL/GenBank/DDBJ databases">
        <title>Genome sequencing and annotation of Brassica cretica.</title>
        <authorList>
            <person name="Studholme D.J."/>
            <person name="Sarris P."/>
        </authorList>
    </citation>
    <scope>NUCLEOTIDE SEQUENCE</scope>
    <source>
        <strain evidence="1">PFS-109/04</strain>
        <tissue evidence="1">Leaf</tissue>
    </source>
</reference>
<gene>
    <name evidence="1" type="ORF">F2Q69_00010949</name>
</gene>
<evidence type="ECO:0000313" key="2">
    <source>
        <dbReference type="Proteomes" id="UP000712600"/>
    </source>
</evidence>
<comment type="caution">
    <text evidence="1">The sequence shown here is derived from an EMBL/GenBank/DDBJ whole genome shotgun (WGS) entry which is preliminary data.</text>
</comment>
<proteinExistence type="predicted"/>
<protein>
    <submittedName>
        <fullName evidence="1">Uncharacterized protein</fullName>
    </submittedName>
</protein>
<accession>A0A8S9QJZ2</accession>
<dbReference type="Proteomes" id="UP000712600">
    <property type="component" value="Unassembled WGS sequence"/>
</dbReference>
<dbReference type="AlphaFoldDB" id="A0A8S9QJZ2"/>
<sequence>MNRAENSASIPIDLILEILSRLPSKSSARPRLLFVVHSVGEEEEEELHFYSSSQPRIPYDKSSLVVAADYHTTFPSERCNYASGLICFRVFNYVMIVHIKIVNLGTILIATSIEYRIKRIFHSVLVYWYSALEG</sequence>
<name>A0A8S9QJZ2_BRACR</name>
<organism evidence="1 2">
    <name type="scientific">Brassica cretica</name>
    <name type="common">Mustard</name>
    <dbReference type="NCBI Taxonomy" id="69181"/>
    <lineage>
        <taxon>Eukaryota</taxon>
        <taxon>Viridiplantae</taxon>
        <taxon>Streptophyta</taxon>
        <taxon>Embryophyta</taxon>
        <taxon>Tracheophyta</taxon>
        <taxon>Spermatophyta</taxon>
        <taxon>Magnoliopsida</taxon>
        <taxon>eudicotyledons</taxon>
        <taxon>Gunneridae</taxon>
        <taxon>Pentapetalae</taxon>
        <taxon>rosids</taxon>
        <taxon>malvids</taxon>
        <taxon>Brassicales</taxon>
        <taxon>Brassicaceae</taxon>
        <taxon>Brassiceae</taxon>
        <taxon>Brassica</taxon>
    </lineage>
</organism>
<evidence type="ECO:0000313" key="1">
    <source>
        <dbReference type="EMBL" id="KAF3553426.1"/>
    </source>
</evidence>
<dbReference type="EMBL" id="QGKX02000996">
    <property type="protein sequence ID" value="KAF3553426.1"/>
    <property type="molecule type" value="Genomic_DNA"/>
</dbReference>